<dbReference type="PROSITE" id="PS50011">
    <property type="entry name" value="PROTEIN_KINASE_DOM"/>
    <property type="match status" value="1"/>
</dbReference>
<dbReference type="GO" id="GO:0005634">
    <property type="term" value="C:nucleus"/>
    <property type="evidence" value="ECO:0007669"/>
    <property type="project" value="TreeGrafter"/>
</dbReference>
<reference evidence="11" key="1">
    <citation type="journal article" date="2021" name="Nat. Commun.">
        <title>Genetic determinants of endophytism in the Arabidopsis root mycobiome.</title>
        <authorList>
            <person name="Mesny F."/>
            <person name="Miyauchi S."/>
            <person name="Thiergart T."/>
            <person name="Pickel B."/>
            <person name="Atanasova L."/>
            <person name="Karlsson M."/>
            <person name="Huettel B."/>
            <person name="Barry K.W."/>
            <person name="Haridas S."/>
            <person name="Chen C."/>
            <person name="Bauer D."/>
            <person name="Andreopoulos W."/>
            <person name="Pangilinan J."/>
            <person name="LaButti K."/>
            <person name="Riley R."/>
            <person name="Lipzen A."/>
            <person name="Clum A."/>
            <person name="Drula E."/>
            <person name="Henrissat B."/>
            <person name="Kohler A."/>
            <person name="Grigoriev I.V."/>
            <person name="Martin F.M."/>
            <person name="Hacquard S."/>
        </authorList>
    </citation>
    <scope>NUCLEOTIDE SEQUENCE</scope>
    <source>
        <strain evidence="11">MPI-CAGE-AT-0016</strain>
    </source>
</reference>
<evidence type="ECO:0000256" key="5">
    <source>
        <dbReference type="ARBA" id="ARBA00022777"/>
    </source>
</evidence>
<dbReference type="GO" id="GO:0004674">
    <property type="term" value="F:protein serine/threonine kinase activity"/>
    <property type="evidence" value="ECO:0007669"/>
    <property type="project" value="UniProtKB-KW"/>
</dbReference>
<name>A0A8K0T934_9PEZI</name>
<comment type="catalytic activity">
    <reaction evidence="8">
        <text>L-seryl-[protein] + ATP = O-phospho-L-seryl-[protein] + ADP + H(+)</text>
        <dbReference type="Rhea" id="RHEA:17989"/>
        <dbReference type="Rhea" id="RHEA-COMP:9863"/>
        <dbReference type="Rhea" id="RHEA-COMP:11604"/>
        <dbReference type="ChEBI" id="CHEBI:15378"/>
        <dbReference type="ChEBI" id="CHEBI:29999"/>
        <dbReference type="ChEBI" id="CHEBI:30616"/>
        <dbReference type="ChEBI" id="CHEBI:83421"/>
        <dbReference type="ChEBI" id="CHEBI:456216"/>
        <dbReference type="EC" id="2.7.11.1"/>
    </reaction>
</comment>
<evidence type="ECO:0000313" key="11">
    <source>
        <dbReference type="EMBL" id="KAH7354371.1"/>
    </source>
</evidence>
<evidence type="ECO:0000256" key="1">
    <source>
        <dbReference type="ARBA" id="ARBA00012513"/>
    </source>
</evidence>
<keyword evidence="4 9" id="KW-0547">Nucleotide-binding</keyword>
<keyword evidence="12" id="KW-1185">Reference proteome</keyword>
<protein>
    <recommendedName>
        <fullName evidence="1">non-specific serine/threonine protein kinase</fullName>
        <ecNumber evidence="1">2.7.11.1</ecNumber>
    </recommendedName>
</protein>
<dbReference type="Gene3D" id="3.30.200.20">
    <property type="entry name" value="Phosphorylase Kinase, domain 1"/>
    <property type="match status" value="1"/>
</dbReference>
<evidence type="ECO:0000256" key="3">
    <source>
        <dbReference type="ARBA" id="ARBA00022679"/>
    </source>
</evidence>
<dbReference type="GO" id="GO:0050684">
    <property type="term" value="P:regulation of mRNA processing"/>
    <property type="evidence" value="ECO:0007669"/>
    <property type="project" value="TreeGrafter"/>
</dbReference>
<dbReference type="InterPro" id="IPR051334">
    <property type="entry name" value="SRPK"/>
</dbReference>
<comment type="catalytic activity">
    <reaction evidence="7">
        <text>L-threonyl-[protein] + ATP = O-phospho-L-threonyl-[protein] + ADP + H(+)</text>
        <dbReference type="Rhea" id="RHEA:46608"/>
        <dbReference type="Rhea" id="RHEA-COMP:11060"/>
        <dbReference type="Rhea" id="RHEA-COMP:11605"/>
        <dbReference type="ChEBI" id="CHEBI:15378"/>
        <dbReference type="ChEBI" id="CHEBI:30013"/>
        <dbReference type="ChEBI" id="CHEBI:30616"/>
        <dbReference type="ChEBI" id="CHEBI:61977"/>
        <dbReference type="ChEBI" id="CHEBI:456216"/>
        <dbReference type="EC" id="2.7.11.1"/>
    </reaction>
</comment>
<dbReference type="SMART" id="SM00220">
    <property type="entry name" value="S_TKc"/>
    <property type="match status" value="1"/>
</dbReference>
<dbReference type="InterPro" id="IPR017441">
    <property type="entry name" value="Protein_kinase_ATP_BS"/>
</dbReference>
<dbReference type="GO" id="GO:0005524">
    <property type="term" value="F:ATP binding"/>
    <property type="evidence" value="ECO:0007669"/>
    <property type="project" value="UniProtKB-UniRule"/>
</dbReference>
<evidence type="ECO:0000256" key="6">
    <source>
        <dbReference type="ARBA" id="ARBA00022840"/>
    </source>
</evidence>
<evidence type="ECO:0000256" key="9">
    <source>
        <dbReference type="PROSITE-ProRule" id="PRU10141"/>
    </source>
</evidence>
<dbReference type="SUPFAM" id="SSF56112">
    <property type="entry name" value="Protein kinase-like (PK-like)"/>
    <property type="match status" value="1"/>
</dbReference>
<evidence type="ECO:0000256" key="8">
    <source>
        <dbReference type="ARBA" id="ARBA00048679"/>
    </source>
</evidence>
<dbReference type="InterPro" id="IPR011009">
    <property type="entry name" value="Kinase-like_dom_sf"/>
</dbReference>
<feature type="binding site" evidence="9">
    <location>
        <position position="78"/>
    </location>
    <ligand>
        <name>ATP</name>
        <dbReference type="ChEBI" id="CHEBI:30616"/>
    </ligand>
</feature>
<dbReference type="PANTHER" id="PTHR47634:SF9">
    <property type="entry name" value="PROTEIN KINASE DOMAIN-CONTAINING PROTEIN-RELATED"/>
    <property type="match status" value="1"/>
</dbReference>
<keyword evidence="2" id="KW-0723">Serine/threonine-protein kinase</keyword>
<dbReference type="GO" id="GO:0005737">
    <property type="term" value="C:cytoplasm"/>
    <property type="evidence" value="ECO:0007669"/>
    <property type="project" value="TreeGrafter"/>
</dbReference>
<dbReference type="Gene3D" id="1.10.510.10">
    <property type="entry name" value="Transferase(Phosphotransferase) domain 1"/>
    <property type="match status" value="1"/>
</dbReference>
<dbReference type="InterPro" id="IPR000719">
    <property type="entry name" value="Prot_kinase_dom"/>
</dbReference>
<dbReference type="EMBL" id="JAGPXD010000005">
    <property type="protein sequence ID" value="KAH7354371.1"/>
    <property type="molecule type" value="Genomic_DNA"/>
</dbReference>
<dbReference type="Pfam" id="PF00069">
    <property type="entry name" value="Pkinase"/>
    <property type="match status" value="1"/>
</dbReference>
<organism evidence="11 12">
    <name type="scientific">Plectosphaerella cucumerina</name>
    <dbReference type="NCBI Taxonomy" id="40658"/>
    <lineage>
        <taxon>Eukaryota</taxon>
        <taxon>Fungi</taxon>
        <taxon>Dikarya</taxon>
        <taxon>Ascomycota</taxon>
        <taxon>Pezizomycotina</taxon>
        <taxon>Sordariomycetes</taxon>
        <taxon>Hypocreomycetidae</taxon>
        <taxon>Glomerellales</taxon>
        <taxon>Plectosphaerellaceae</taxon>
        <taxon>Plectosphaerella</taxon>
    </lineage>
</organism>
<dbReference type="AlphaFoldDB" id="A0A8K0T934"/>
<evidence type="ECO:0000256" key="2">
    <source>
        <dbReference type="ARBA" id="ARBA00022527"/>
    </source>
</evidence>
<evidence type="ECO:0000313" key="12">
    <source>
        <dbReference type="Proteomes" id="UP000813385"/>
    </source>
</evidence>
<keyword evidence="5 11" id="KW-0418">Kinase</keyword>
<dbReference type="Proteomes" id="UP000813385">
    <property type="component" value="Unassembled WGS sequence"/>
</dbReference>
<accession>A0A8K0T934</accession>
<evidence type="ECO:0000256" key="7">
    <source>
        <dbReference type="ARBA" id="ARBA00047899"/>
    </source>
</evidence>
<comment type="caution">
    <text evidence="11">The sequence shown here is derived from an EMBL/GenBank/DDBJ whole genome shotgun (WGS) entry which is preliminary data.</text>
</comment>
<evidence type="ECO:0000256" key="4">
    <source>
        <dbReference type="ARBA" id="ARBA00022741"/>
    </source>
</evidence>
<dbReference type="OrthoDB" id="5979581at2759"/>
<dbReference type="PROSITE" id="PS00107">
    <property type="entry name" value="PROTEIN_KINASE_ATP"/>
    <property type="match status" value="1"/>
</dbReference>
<proteinExistence type="predicted"/>
<dbReference type="EC" id="2.7.11.1" evidence="1"/>
<keyword evidence="3" id="KW-0808">Transferase</keyword>
<keyword evidence="6 9" id="KW-0067">ATP-binding</keyword>
<dbReference type="PANTHER" id="PTHR47634">
    <property type="entry name" value="PROTEIN KINASE DOMAIN-CONTAINING PROTEIN-RELATED"/>
    <property type="match status" value="1"/>
</dbReference>
<dbReference type="GO" id="GO:0000245">
    <property type="term" value="P:spliceosomal complex assembly"/>
    <property type="evidence" value="ECO:0007669"/>
    <property type="project" value="TreeGrafter"/>
</dbReference>
<gene>
    <name evidence="11" type="ORF">B0T11DRAFT_357730</name>
</gene>
<sequence>MAANNCKGLLFELMAAAEYGYIDGVEHLSDYRPGGHHPVHIDDRLENRYRIVHKLGHGTFSTAWLAIDDKTSKYVAVKVGTADADFAEANVLIQLKEGASSAANSKDRPPLIPTVLDRFHFTGPNGTHPCLVTLPARCSLREAKEASGSCLFQLDVARSLAVQLVMAVSIVHAKGYAHGEHLYAKYGEPEKEAVIRLDTQAASTDPGVPSYVVPAVWLGAPSNEITLGEAKLLLSDFGTAFRPSDQSRFESYTPLILRPPEAFFEPTTPLTFASDIWSLGCVIFELLAHRSLIDGFLTPQDEITAQQVELQGIMPPGWWARWEQRAKWYDETGRSLSSPGDVWSLERRFEQWVQNPRRSKSIGSICDDERAALFELLRRMRAWRSSDRPDAKQILEAEWVTRWALPAYDRSLQGN</sequence>
<feature type="domain" description="Protein kinase" evidence="10">
    <location>
        <begin position="49"/>
        <end position="400"/>
    </location>
</feature>
<evidence type="ECO:0000259" key="10">
    <source>
        <dbReference type="PROSITE" id="PS50011"/>
    </source>
</evidence>